<dbReference type="VEuPathDB" id="TriTrypDB:LdCL_100017600"/>
<dbReference type="AlphaFoldDB" id="A0A504XFW5"/>
<name>A0A504XFW5_LEIDO</name>
<dbReference type="Proteomes" id="UP000318447">
    <property type="component" value="Unassembled WGS sequence"/>
</dbReference>
<dbReference type="Gene3D" id="1.10.20.10">
    <property type="entry name" value="Histone, subunit A"/>
    <property type="match status" value="1"/>
</dbReference>
<dbReference type="VEuPathDB" id="TriTrypDB:LDHU3_10.1280"/>
<keyword evidence="5" id="KW-0206">Cytoskeleton</keyword>
<organism evidence="7 8">
    <name type="scientific">Leishmania donovani</name>
    <dbReference type="NCBI Taxonomy" id="5661"/>
    <lineage>
        <taxon>Eukaryota</taxon>
        <taxon>Discoba</taxon>
        <taxon>Euglenozoa</taxon>
        <taxon>Kinetoplastea</taxon>
        <taxon>Metakinetoplastina</taxon>
        <taxon>Trypanosomatida</taxon>
        <taxon>Trypanosomatidae</taxon>
        <taxon>Leishmaniinae</taxon>
        <taxon>Leishmania</taxon>
    </lineage>
</organism>
<dbReference type="InterPro" id="IPR007125">
    <property type="entry name" value="H2A/H2B/H3"/>
</dbReference>
<gene>
    <name evidence="7" type="ORF">CGC21_23375</name>
</gene>
<dbReference type="FunFam" id="1.10.20.10:FF:000077">
    <property type="entry name" value="Histone H3 variant"/>
    <property type="match status" value="1"/>
</dbReference>
<evidence type="ECO:0000256" key="2">
    <source>
        <dbReference type="ARBA" id="ARBA00010343"/>
    </source>
</evidence>
<dbReference type="GO" id="GO:0000786">
    <property type="term" value="C:nucleosome"/>
    <property type="evidence" value="ECO:0007669"/>
    <property type="project" value="InterPro"/>
</dbReference>
<evidence type="ECO:0000313" key="8">
    <source>
        <dbReference type="Proteomes" id="UP000318447"/>
    </source>
</evidence>
<sequence>MPLMKDATRLPNTSPLPALMAALKLFECKPDTVASAGPAPPHRLYTFGGCTYELSSLPEGHTSKGAGEPLSQPPAGIASSCAEDGTRLRSSTSYPSIIIQFVCPIPHAQLNRYNNLDHALSTALQQVAPHCTYGLPSPCPAEAASAAATSLSSIALCIPAEVTPQERCAAAAFAADLSLHALRPVLEGLLQHSGATMQKECLLLLPRTETTTSTAASQPVVDSASIFSAKALFITATPTPAALVSHGTSASAKTAPACFYSGTVSLTVCVGTDDKGEAVLMRRYLDAFADVKRAPVLLLVRESAEPPPEVAAEAGWAMTTEHLYAWWCTFVLAPHQMTSAASVERLLRWARELRPTVLFHRTITSKKSKKAPSAASGVKKSHRRWRPGTCAIREIRKFQKSTSLLIQCAPFQRLVREVSSAQKEGLRFQSSAIMALQEATEAYVVSLMADTNLACIHAKRVTIQPKDIQLALRLRGERH</sequence>
<dbReference type="SMART" id="SM00428">
    <property type="entry name" value="H3"/>
    <property type="match status" value="1"/>
</dbReference>
<keyword evidence="4" id="KW-0009">Actin-binding</keyword>
<dbReference type="InterPro" id="IPR009072">
    <property type="entry name" value="Histone-fold"/>
</dbReference>
<dbReference type="VEuPathDB" id="TriTrypDB:LdBPK_101080.1"/>
<comment type="subcellular location">
    <subcellularLocation>
        <location evidence="1">Cytoplasm</location>
        <location evidence="1">Cytoskeleton</location>
    </subcellularLocation>
</comment>
<dbReference type="GO" id="GO:0005885">
    <property type="term" value="C:Arp2/3 protein complex"/>
    <property type="evidence" value="ECO:0007669"/>
    <property type="project" value="InterPro"/>
</dbReference>
<dbReference type="Pfam" id="PF00125">
    <property type="entry name" value="Histone"/>
    <property type="match status" value="1"/>
</dbReference>
<dbReference type="InterPro" id="IPR034666">
    <property type="entry name" value="ARPC2/4"/>
</dbReference>
<dbReference type="GO" id="GO:0046982">
    <property type="term" value="F:protein heterodimerization activity"/>
    <property type="evidence" value="ECO:0007669"/>
    <property type="project" value="InterPro"/>
</dbReference>
<dbReference type="GO" id="GO:0034314">
    <property type="term" value="P:Arp2/3 complex-mediated actin nucleation"/>
    <property type="evidence" value="ECO:0007669"/>
    <property type="project" value="InterPro"/>
</dbReference>
<comment type="caution">
    <text evidence="7">The sequence shown here is derived from an EMBL/GenBank/DDBJ whole genome shotgun (WGS) entry which is preliminary data.</text>
</comment>
<dbReference type="CDD" id="cd22911">
    <property type="entry name" value="HFD_H3"/>
    <property type="match status" value="1"/>
</dbReference>
<dbReference type="SUPFAM" id="SSF47113">
    <property type="entry name" value="Histone-fold"/>
    <property type="match status" value="1"/>
</dbReference>
<reference evidence="8" key="1">
    <citation type="submission" date="2019-02" db="EMBL/GenBank/DDBJ databases">
        <title>FDA dAtabase for Regulatory Grade micrObial Sequences (FDA-ARGOS): Supporting development and validation of Infectious Disease Dx tests.</title>
        <authorList>
            <person name="Duncan R."/>
            <person name="Fisher C."/>
            <person name="Tallon L."/>
            <person name="Sadzewicz L."/>
            <person name="Sengamalay N."/>
            <person name="Ott S."/>
            <person name="Godinez A."/>
            <person name="Nagaraj S."/>
            <person name="Vavikolanu K."/>
            <person name="Nadendla S."/>
            <person name="Aluvathingal J."/>
            <person name="Sichtig H."/>
        </authorList>
    </citation>
    <scope>NUCLEOTIDE SEQUENCE [LARGE SCALE GENOMIC DNA]</scope>
    <source>
        <strain evidence="8">FDAARGOS_361</strain>
    </source>
</reference>
<evidence type="ECO:0000256" key="5">
    <source>
        <dbReference type="ARBA" id="ARBA00023212"/>
    </source>
</evidence>
<dbReference type="PROSITE" id="PS00959">
    <property type="entry name" value="HISTONE_H3_2"/>
    <property type="match status" value="1"/>
</dbReference>
<dbReference type="VEuPathDB" id="TriTrypDB:LdBPK_100920.1"/>
<comment type="similarity">
    <text evidence="2">Belongs to the histone H3 family.</text>
</comment>
<accession>A0A504XFW5</accession>
<evidence type="ECO:0000313" key="7">
    <source>
        <dbReference type="EMBL" id="TPP46568.1"/>
    </source>
</evidence>
<protein>
    <submittedName>
        <fullName evidence="7">Core histone H2A/H2B/H3/H4 family protein</fullName>
    </submittedName>
</protein>
<evidence type="ECO:0000256" key="1">
    <source>
        <dbReference type="ARBA" id="ARBA00004245"/>
    </source>
</evidence>
<dbReference type="InterPro" id="IPR000164">
    <property type="entry name" value="Histone_H3/CENP-A"/>
</dbReference>
<dbReference type="SUPFAM" id="SSF69645">
    <property type="entry name" value="Arp2/3 complex subunits"/>
    <property type="match status" value="1"/>
</dbReference>
<feature type="domain" description="Core Histone H2A/H2B/H3" evidence="6">
    <location>
        <begin position="387"/>
        <end position="474"/>
    </location>
</feature>
<keyword evidence="3" id="KW-0963">Cytoplasm</keyword>
<dbReference type="GO" id="GO:0030527">
    <property type="term" value="F:structural constituent of chromatin"/>
    <property type="evidence" value="ECO:0007669"/>
    <property type="project" value="InterPro"/>
</dbReference>
<proteinExistence type="inferred from homology"/>
<dbReference type="EMBL" id="RHLC01000036">
    <property type="protein sequence ID" value="TPP46568.1"/>
    <property type="molecule type" value="Genomic_DNA"/>
</dbReference>
<dbReference type="VEuPathDB" id="TriTrypDB:LDHU3_10.1430"/>
<evidence type="ECO:0000256" key="3">
    <source>
        <dbReference type="ARBA" id="ARBA00022490"/>
    </source>
</evidence>
<dbReference type="VEuPathDB" id="TriTrypDB:LdCL_100017700"/>
<evidence type="ECO:0000256" key="4">
    <source>
        <dbReference type="ARBA" id="ARBA00023203"/>
    </source>
</evidence>
<dbReference type="GO" id="GO:0003677">
    <property type="term" value="F:DNA binding"/>
    <property type="evidence" value="ECO:0007669"/>
    <property type="project" value="InterPro"/>
</dbReference>
<dbReference type="GO" id="GO:0003779">
    <property type="term" value="F:actin binding"/>
    <property type="evidence" value="ECO:0007669"/>
    <property type="project" value="UniProtKB-KW"/>
</dbReference>
<evidence type="ECO:0000259" key="6">
    <source>
        <dbReference type="Pfam" id="PF00125"/>
    </source>
</evidence>
<dbReference type="GO" id="GO:0030041">
    <property type="term" value="P:actin filament polymerization"/>
    <property type="evidence" value="ECO:0007669"/>
    <property type="project" value="InterPro"/>
</dbReference>
<dbReference type="PANTHER" id="PTHR11426">
    <property type="entry name" value="HISTONE H3"/>
    <property type="match status" value="1"/>
</dbReference>